<dbReference type="Pfam" id="PF00213">
    <property type="entry name" value="OSCP"/>
    <property type="match status" value="1"/>
</dbReference>
<keyword evidence="7" id="KW-0139">CF(1)</keyword>
<dbReference type="GO" id="GO:0045259">
    <property type="term" value="C:proton-transporting ATP synthase complex"/>
    <property type="evidence" value="ECO:0007669"/>
    <property type="project" value="UniProtKB-KW"/>
</dbReference>
<dbReference type="Proteomes" id="UP000430670">
    <property type="component" value="Unassembled WGS sequence"/>
</dbReference>
<dbReference type="NCBIfam" id="NF004403">
    <property type="entry name" value="PRK05758.2-4"/>
    <property type="match status" value="1"/>
</dbReference>
<evidence type="ECO:0000256" key="7">
    <source>
        <dbReference type="HAMAP-Rule" id="MF_01416"/>
    </source>
</evidence>
<accession>A0A6I3SL06</accession>
<comment type="subcellular location">
    <subcellularLocation>
        <location evidence="7">Cell membrane</location>
        <topology evidence="7">Peripheral membrane protein</topology>
    </subcellularLocation>
    <subcellularLocation>
        <location evidence="1">Membrane</location>
    </subcellularLocation>
</comment>
<dbReference type="OrthoDB" id="9802471at2"/>
<dbReference type="PRINTS" id="PR00125">
    <property type="entry name" value="ATPASEDELTA"/>
</dbReference>
<keyword evidence="6 7" id="KW-0066">ATP synthesis</keyword>
<evidence type="ECO:0000256" key="6">
    <source>
        <dbReference type="ARBA" id="ARBA00023310"/>
    </source>
</evidence>
<keyword evidence="5 7" id="KW-0472">Membrane</keyword>
<evidence type="ECO:0000256" key="5">
    <source>
        <dbReference type="ARBA" id="ARBA00023136"/>
    </source>
</evidence>
<dbReference type="EMBL" id="WNKU01000012">
    <property type="protein sequence ID" value="MTV49580.1"/>
    <property type="molecule type" value="Genomic_DNA"/>
</dbReference>
<organism evidence="8 9">
    <name type="scientific">Heliobacterium mobile</name>
    <name type="common">Heliobacillus mobilis</name>
    <dbReference type="NCBI Taxonomy" id="28064"/>
    <lineage>
        <taxon>Bacteria</taxon>
        <taxon>Bacillati</taxon>
        <taxon>Bacillota</taxon>
        <taxon>Clostridia</taxon>
        <taxon>Eubacteriales</taxon>
        <taxon>Heliobacteriaceae</taxon>
        <taxon>Heliobacterium</taxon>
    </lineage>
</organism>
<comment type="similarity">
    <text evidence="7">Belongs to the ATPase delta chain family.</text>
</comment>
<comment type="function">
    <text evidence="7">This protein is part of the stalk that links CF(0) to CF(1). It either transmits conformational changes from CF(0) to CF(1) or is implicated in proton conduction.</text>
</comment>
<evidence type="ECO:0000256" key="2">
    <source>
        <dbReference type="ARBA" id="ARBA00022448"/>
    </source>
</evidence>
<keyword evidence="3 7" id="KW-0375">Hydrogen ion transport</keyword>
<dbReference type="NCBIfam" id="NF004402">
    <property type="entry name" value="PRK05758.2-2"/>
    <property type="match status" value="1"/>
</dbReference>
<dbReference type="RefSeq" id="WP_155476678.1">
    <property type="nucleotide sequence ID" value="NZ_WNKU01000012.1"/>
</dbReference>
<dbReference type="NCBIfam" id="TIGR01145">
    <property type="entry name" value="ATP_synt_delta"/>
    <property type="match status" value="1"/>
</dbReference>
<evidence type="ECO:0000256" key="4">
    <source>
        <dbReference type="ARBA" id="ARBA00023065"/>
    </source>
</evidence>
<comment type="caution">
    <text evidence="8">The sequence shown here is derived from an EMBL/GenBank/DDBJ whole genome shotgun (WGS) entry which is preliminary data.</text>
</comment>
<protein>
    <recommendedName>
        <fullName evidence="7">ATP synthase subunit delta</fullName>
    </recommendedName>
    <alternativeName>
        <fullName evidence="7">ATP synthase F(1) sector subunit delta</fullName>
    </alternativeName>
    <alternativeName>
        <fullName evidence="7">F-type ATPase subunit delta</fullName>
        <shortName evidence="7">F-ATPase subunit delta</shortName>
    </alternativeName>
</protein>
<sequence>MLNGAVARRYAQALLEIGIETNSLNEMEQYLGRFVNMLDNQDDLRRVLYHPSVVMAEKKELVNAVLKADQFPETVRAFILLVIERRRENYFIELYQEFVRLANQIRNIVEARVTSAVELSEAQVERLKEQLRTTTGKQVVLHRQVDPSLLGGLVVAFGDRIIDGSVAGKIRSLKESLQQIPLPSLP</sequence>
<keyword evidence="4 7" id="KW-0406">Ion transport</keyword>
<dbReference type="GO" id="GO:0005886">
    <property type="term" value="C:plasma membrane"/>
    <property type="evidence" value="ECO:0007669"/>
    <property type="project" value="UniProtKB-SubCell"/>
</dbReference>
<dbReference type="InterPro" id="IPR000711">
    <property type="entry name" value="ATPase_OSCP/dsu"/>
</dbReference>
<keyword evidence="2 7" id="KW-0813">Transport</keyword>
<evidence type="ECO:0000313" key="9">
    <source>
        <dbReference type="Proteomes" id="UP000430670"/>
    </source>
</evidence>
<dbReference type="PANTHER" id="PTHR11910">
    <property type="entry name" value="ATP SYNTHASE DELTA CHAIN"/>
    <property type="match status" value="1"/>
</dbReference>
<dbReference type="InterPro" id="IPR026015">
    <property type="entry name" value="ATP_synth_OSCP/delta_N_sf"/>
</dbReference>
<reference evidence="8 9" key="1">
    <citation type="submission" date="2019-11" db="EMBL/GenBank/DDBJ databases">
        <title>Whole-genome sequence of a the green, strictly anaerobic photosynthetic bacterium Heliobacillus mobilis DSM 6151.</title>
        <authorList>
            <person name="Kyndt J.A."/>
            <person name="Meyer T.E."/>
        </authorList>
    </citation>
    <scope>NUCLEOTIDE SEQUENCE [LARGE SCALE GENOMIC DNA]</scope>
    <source>
        <strain evidence="8 9">DSM 6151</strain>
    </source>
</reference>
<gene>
    <name evidence="7" type="primary">atpH</name>
    <name evidence="8" type="ORF">GJ688_11390</name>
</gene>
<dbReference type="SUPFAM" id="SSF47928">
    <property type="entry name" value="N-terminal domain of the delta subunit of the F1F0-ATP synthase"/>
    <property type="match status" value="1"/>
</dbReference>
<dbReference type="GO" id="GO:0046933">
    <property type="term" value="F:proton-transporting ATP synthase activity, rotational mechanism"/>
    <property type="evidence" value="ECO:0007669"/>
    <property type="project" value="UniProtKB-UniRule"/>
</dbReference>
<dbReference type="Gene3D" id="1.10.520.20">
    <property type="entry name" value="N-terminal domain of the delta subunit of the F1F0-ATP synthase"/>
    <property type="match status" value="1"/>
</dbReference>
<evidence type="ECO:0000313" key="8">
    <source>
        <dbReference type="EMBL" id="MTV49580.1"/>
    </source>
</evidence>
<proteinExistence type="inferred from homology"/>
<evidence type="ECO:0000256" key="3">
    <source>
        <dbReference type="ARBA" id="ARBA00022781"/>
    </source>
</evidence>
<comment type="function">
    <text evidence="7">F(1)F(0) ATP synthase produces ATP from ADP in the presence of a proton or sodium gradient. F-type ATPases consist of two structural domains, F(1) containing the extramembraneous catalytic core and F(0) containing the membrane proton channel, linked together by a central stalk and a peripheral stalk. During catalysis, ATP synthesis in the catalytic domain of F(1) is coupled via a rotary mechanism of the central stalk subunits to proton translocation.</text>
</comment>
<dbReference type="HAMAP" id="MF_01416">
    <property type="entry name" value="ATP_synth_delta_bact"/>
    <property type="match status" value="1"/>
</dbReference>
<evidence type="ECO:0000256" key="1">
    <source>
        <dbReference type="ARBA" id="ARBA00004370"/>
    </source>
</evidence>
<name>A0A6I3SL06_HELMO</name>
<dbReference type="AlphaFoldDB" id="A0A6I3SL06"/>
<keyword evidence="9" id="KW-1185">Reference proteome</keyword>
<keyword evidence="7" id="KW-1003">Cell membrane</keyword>